<name>A0ABX1S7G2_9PSEU</name>
<evidence type="ECO:0000313" key="8">
    <source>
        <dbReference type="Proteomes" id="UP000820669"/>
    </source>
</evidence>
<evidence type="ECO:0000256" key="4">
    <source>
        <dbReference type="ARBA" id="ARBA00023004"/>
    </source>
</evidence>
<proteinExistence type="predicted"/>
<dbReference type="InterPro" id="IPR002888">
    <property type="entry name" value="2Fe-2S-bd"/>
</dbReference>
<organism evidence="7 8">
    <name type="scientific">Pseudonocardia acidicola</name>
    <dbReference type="NCBI Taxonomy" id="2724939"/>
    <lineage>
        <taxon>Bacteria</taxon>
        <taxon>Bacillati</taxon>
        <taxon>Actinomycetota</taxon>
        <taxon>Actinomycetes</taxon>
        <taxon>Pseudonocardiales</taxon>
        <taxon>Pseudonocardiaceae</taxon>
        <taxon>Pseudonocardia</taxon>
    </lineage>
</organism>
<dbReference type="Proteomes" id="UP000820669">
    <property type="component" value="Unassembled WGS sequence"/>
</dbReference>
<dbReference type="InterPro" id="IPR036884">
    <property type="entry name" value="2Fe-2S-bd_dom_sf"/>
</dbReference>
<dbReference type="PROSITE" id="PS00197">
    <property type="entry name" value="2FE2S_FER_1"/>
    <property type="match status" value="1"/>
</dbReference>
<evidence type="ECO:0000256" key="1">
    <source>
        <dbReference type="ARBA" id="ARBA00022714"/>
    </source>
</evidence>
<dbReference type="InterPro" id="IPR012675">
    <property type="entry name" value="Beta-grasp_dom_sf"/>
</dbReference>
<dbReference type="Pfam" id="PF00111">
    <property type="entry name" value="Fer2"/>
    <property type="match status" value="1"/>
</dbReference>
<dbReference type="Gene3D" id="3.10.20.30">
    <property type="match status" value="1"/>
</dbReference>
<gene>
    <name evidence="7" type="ORF">HF526_09175</name>
</gene>
<keyword evidence="8" id="KW-1185">Reference proteome</keyword>
<dbReference type="Gene3D" id="1.10.150.120">
    <property type="entry name" value="[2Fe-2S]-binding domain"/>
    <property type="match status" value="1"/>
</dbReference>
<comment type="caution">
    <text evidence="7">The sequence shown here is derived from an EMBL/GenBank/DDBJ whole genome shotgun (WGS) entry which is preliminary data.</text>
</comment>
<dbReference type="RefSeq" id="WP_169380918.1">
    <property type="nucleotide sequence ID" value="NZ_JAAXLA010000012.1"/>
</dbReference>
<protein>
    <submittedName>
        <fullName evidence="7">(2Fe-2S)-binding protein</fullName>
    </submittedName>
</protein>
<evidence type="ECO:0000313" key="7">
    <source>
        <dbReference type="EMBL" id="NMH97481.1"/>
    </source>
</evidence>
<dbReference type="Pfam" id="PF01799">
    <property type="entry name" value="Fer2_2"/>
    <property type="match status" value="1"/>
</dbReference>
<dbReference type="InterPro" id="IPR006058">
    <property type="entry name" value="2Fe2S_fd_BS"/>
</dbReference>
<dbReference type="InterPro" id="IPR036010">
    <property type="entry name" value="2Fe-2S_ferredoxin-like_sf"/>
</dbReference>
<dbReference type="PROSITE" id="PS51085">
    <property type="entry name" value="2FE2S_FER_2"/>
    <property type="match status" value="1"/>
</dbReference>
<evidence type="ECO:0000259" key="6">
    <source>
        <dbReference type="PROSITE" id="PS51085"/>
    </source>
</evidence>
<dbReference type="PANTHER" id="PTHR44379">
    <property type="entry name" value="OXIDOREDUCTASE WITH IRON-SULFUR SUBUNIT"/>
    <property type="match status" value="1"/>
</dbReference>
<dbReference type="InterPro" id="IPR001041">
    <property type="entry name" value="2Fe-2S_ferredoxin-type"/>
</dbReference>
<evidence type="ECO:0000256" key="5">
    <source>
        <dbReference type="ARBA" id="ARBA00023014"/>
    </source>
</evidence>
<accession>A0ABX1S7G2</accession>
<keyword evidence="5" id="KW-0411">Iron-sulfur</keyword>
<dbReference type="CDD" id="cd00207">
    <property type="entry name" value="fer2"/>
    <property type="match status" value="1"/>
</dbReference>
<dbReference type="SUPFAM" id="SSF54292">
    <property type="entry name" value="2Fe-2S ferredoxin-like"/>
    <property type="match status" value="1"/>
</dbReference>
<keyword evidence="1" id="KW-0001">2Fe-2S</keyword>
<feature type="domain" description="2Fe-2S ferredoxin-type" evidence="6">
    <location>
        <begin position="3"/>
        <end position="77"/>
    </location>
</feature>
<dbReference type="InterPro" id="IPR051452">
    <property type="entry name" value="Diverse_Oxidoreductases"/>
</dbReference>
<reference evidence="7 8" key="1">
    <citation type="submission" date="2020-04" db="EMBL/GenBank/DDBJ databases">
        <authorList>
            <person name="Klaysubun C."/>
            <person name="Duangmal K."/>
            <person name="Lipun K."/>
        </authorList>
    </citation>
    <scope>NUCLEOTIDE SEQUENCE [LARGE SCALE GENOMIC DNA]</scope>
    <source>
        <strain evidence="7 8">K10HN5</strain>
    </source>
</reference>
<dbReference type="PANTHER" id="PTHR44379:SF8">
    <property type="entry name" value="XANTHINE DEHYDROGENASE IRON-SULFUR-BINDING SUBUNIT XDHC-RELATED"/>
    <property type="match status" value="1"/>
</dbReference>
<sequence length="157" mass="16115">MPHAFTLNERPVEVDAPDMTPLLSVLRSRLGLTGAKPGCAEGRCGACTVLVDDRPAVSCLTPVALAQGRAVRTVEGLADPDGPLNPLQDALLEHGGVQCGACTPGILMSLTALFERNATPDEAAIKESLAGNICRCTGYHKIVEAALAVAGANGGRS</sequence>
<dbReference type="EMBL" id="JAAXLA010000012">
    <property type="protein sequence ID" value="NMH97481.1"/>
    <property type="molecule type" value="Genomic_DNA"/>
</dbReference>
<evidence type="ECO:0000256" key="2">
    <source>
        <dbReference type="ARBA" id="ARBA00022723"/>
    </source>
</evidence>
<evidence type="ECO:0000256" key="3">
    <source>
        <dbReference type="ARBA" id="ARBA00023002"/>
    </source>
</evidence>
<keyword evidence="2" id="KW-0479">Metal-binding</keyword>
<dbReference type="SUPFAM" id="SSF47741">
    <property type="entry name" value="CO dehydrogenase ISP C-domain like"/>
    <property type="match status" value="1"/>
</dbReference>
<keyword evidence="4" id="KW-0408">Iron</keyword>
<keyword evidence="3" id="KW-0560">Oxidoreductase</keyword>